<reference evidence="11" key="1">
    <citation type="submission" date="2021-03" db="EMBL/GenBank/DDBJ databases">
        <authorList>
            <person name="Bekaert M."/>
        </authorList>
    </citation>
    <scope>NUCLEOTIDE SEQUENCE</scope>
</reference>
<proteinExistence type="predicted"/>
<feature type="region of interest" description="Disordered" evidence="7">
    <location>
        <begin position="234"/>
        <end position="253"/>
    </location>
</feature>
<dbReference type="GO" id="GO:0003676">
    <property type="term" value="F:nucleic acid binding"/>
    <property type="evidence" value="ECO:0007669"/>
    <property type="project" value="InterPro"/>
</dbReference>
<dbReference type="Pfam" id="PF00078">
    <property type="entry name" value="RVT_1"/>
    <property type="match status" value="1"/>
</dbReference>
<feature type="domain" description="Reverse transcriptase RNase H-like" evidence="9">
    <location>
        <begin position="756"/>
        <end position="856"/>
    </location>
</feature>
<dbReference type="GO" id="GO:0004519">
    <property type="term" value="F:endonuclease activity"/>
    <property type="evidence" value="ECO:0007669"/>
    <property type="project" value="UniProtKB-KW"/>
</dbReference>
<feature type="compositionally biased region" description="Basic and acidic residues" evidence="7">
    <location>
        <begin position="1420"/>
        <end position="1432"/>
    </location>
</feature>
<comment type="caution">
    <text evidence="11">The sequence shown here is derived from an EMBL/GenBank/DDBJ whole genome shotgun (WGS) entry which is preliminary data.</text>
</comment>
<keyword evidence="6" id="KW-0695">RNA-directed DNA polymerase</keyword>
<evidence type="ECO:0000259" key="8">
    <source>
        <dbReference type="Pfam" id="PF00078"/>
    </source>
</evidence>
<dbReference type="OrthoDB" id="6139267at2759"/>
<dbReference type="SUPFAM" id="SSF56672">
    <property type="entry name" value="DNA/RNA polymerases"/>
    <property type="match status" value="1"/>
</dbReference>
<dbReference type="Proteomes" id="UP000683360">
    <property type="component" value="Unassembled WGS sequence"/>
</dbReference>
<dbReference type="PANTHER" id="PTHR37984:SF7">
    <property type="entry name" value="INTEGRASE CATALYTIC DOMAIN-CONTAINING PROTEIN"/>
    <property type="match status" value="1"/>
</dbReference>
<keyword evidence="5" id="KW-0378">Hydrolase</keyword>
<feature type="domain" description="Reverse transcriptase" evidence="8">
    <location>
        <begin position="601"/>
        <end position="744"/>
    </location>
</feature>
<protein>
    <submittedName>
        <fullName evidence="11">Uncharacterized protein</fullName>
    </submittedName>
</protein>
<dbReference type="InterPro" id="IPR012337">
    <property type="entry name" value="RNaseH-like_sf"/>
</dbReference>
<dbReference type="FunFam" id="1.10.340.70:FF:000004">
    <property type="entry name" value="Retrovirus-related Pol polyprotein from transposon 297-like Protein"/>
    <property type="match status" value="1"/>
</dbReference>
<evidence type="ECO:0000256" key="2">
    <source>
        <dbReference type="ARBA" id="ARBA00022695"/>
    </source>
</evidence>
<keyword evidence="1" id="KW-0808">Transferase</keyword>
<dbReference type="EMBL" id="CAJPWZ010001856">
    <property type="protein sequence ID" value="CAG2225720.1"/>
    <property type="molecule type" value="Genomic_DNA"/>
</dbReference>
<dbReference type="Gene3D" id="3.30.70.270">
    <property type="match status" value="1"/>
</dbReference>
<evidence type="ECO:0000259" key="9">
    <source>
        <dbReference type="Pfam" id="PF17917"/>
    </source>
</evidence>
<dbReference type="InterPro" id="IPR041588">
    <property type="entry name" value="Integrase_H2C2"/>
</dbReference>
<dbReference type="Gene3D" id="1.10.340.70">
    <property type="match status" value="1"/>
</dbReference>
<evidence type="ECO:0000256" key="5">
    <source>
        <dbReference type="ARBA" id="ARBA00022801"/>
    </source>
</evidence>
<evidence type="ECO:0000256" key="6">
    <source>
        <dbReference type="ARBA" id="ARBA00022918"/>
    </source>
</evidence>
<dbReference type="InterPro" id="IPR041373">
    <property type="entry name" value="RT_RNaseH"/>
</dbReference>
<feature type="compositionally biased region" description="Polar residues" evidence="7">
    <location>
        <begin position="1390"/>
        <end position="1406"/>
    </location>
</feature>
<feature type="region of interest" description="Disordered" evidence="7">
    <location>
        <begin position="1343"/>
        <end position="1432"/>
    </location>
</feature>
<evidence type="ECO:0000256" key="4">
    <source>
        <dbReference type="ARBA" id="ARBA00022759"/>
    </source>
</evidence>
<evidence type="ECO:0000256" key="7">
    <source>
        <dbReference type="SAM" id="MobiDB-lite"/>
    </source>
</evidence>
<dbReference type="InterPro" id="IPR000477">
    <property type="entry name" value="RT_dom"/>
</dbReference>
<dbReference type="InterPro" id="IPR050951">
    <property type="entry name" value="Retrovirus_Pol_polyprotein"/>
</dbReference>
<accession>A0A8S3T5K4</accession>
<keyword evidence="4" id="KW-0255">Endonuclease</keyword>
<keyword evidence="3" id="KW-0540">Nuclease</keyword>
<name>A0A8S3T5K4_MYTED</name>
<dbReference type="Pfam" id="PF17921">
    <property type="entry name" value="Integrase_H2C2"/>
    <property type="match status" value="1"/>
</dbReference>
<dbReference type="GO" id="GO:0003964">
    <property type="term" value="F:RNA-directed DNA polymerase activity"/>
    <property type="evidence" value="ECO:0007669"/>
    <property type="project" value="UniProtKB-KW"/>
</dbReference>
<dbReference type="Gene3D" id="3.30.420.10">
    <property type="entry name" value="Ribonuclease H-like superfamily/Ribonuclease H"/>
    <property type="match status" value="1"/>
</dbReference>
<dbReference type="PANTHER" id="PTHR37984">
    <property type="entry name" value="PROTEIN CBG26694"/>
    <property type="match status" value="1"/>
</dbReference>
<evidence type="ECO:0000313" key="11">
    <source>
        <dbReference type="EMBL" id="CAG2225720.1"/>
    </source>
</evidence>
<gene>
    <name evidence="11" type="ORF">MEDL_38794</name>
</gene>
<dbReference type="InterPro" id="IPR036397">
    <property type="entry name" value="RNaseH_sf"/>
</dbReference>
<organism evidence="11 12">
    <name type="scientific">Mytilus edulis</name>
    <name type="common">Blue mussel</name>
    <dbReference type="NCBI Taxonomy" id="6550"/>
    <lineage>
        <taxon>Eukaryota</taxon>
        <taxon>Metazoa</taxon>
        <taxon>Spiralia</taxon>
        <taxon>Lophotrochozoa</taxon>
        <taxon>Mollusca</taxon>
        <taxon>Bivalvia</taxon>
        <taxon>Autobranchia</taxon>
        <taxon>Pteriomorphia</taxon>
        <taxon>Mytilida</taxon>
        <taxon>Mytiloidea</taxon>
        <taxon>Mytilidae</taxon>
        <taxon>Mytilinae</taxon>
        <taxon>Mytilus</taxon>
    </lineage>
</organism>
<evidence type="ECO:0000256" key="3">
    <source>
        <dbReference type="ARBA" id="ARBA00022722"/>
    </source>
</evidence>
<dbReference type="SUPFAM" id="SSF53098">
    <property type="entry name" value="Ribonuclease H-like"/>
    <property type="match status" value="1"/>
</dbReference>
<feature type="domain" description="Integrase zinc-binding" evidence="10">
    <location>
        <begin position="1027"/>
        <end position="1081"/>
    </location>
</feature>
<dbReference type="Pfam" id="PF17917">
    <property type="entry name" value="RT_RNaseH"/>
    <property type="match status" value="1"/>
</dbReference>
<evidence type="ECO:0000256" key="1">
    <source>
        <dbReference type="ARBA" id="ARBA00022679"/>
    </source>
</evidence>
<keyword evidence="2" id="KW-0548">Nucleotidyltransferase</keyword>
<evidence type="ECO:0000259" key="10">
    <source>
        <dbReference type="Pfam" id="PF17921"/>
    </source>
</evidence>
<sequence>MPAVKCPVPDCQYETDDLDAVVVAALLTTHATVHSAAAGAIVSAKVEKVKRPTVASAGSSEDWTYFVSRWKDYIQATKVSGKDLVIQLLECCDETLRRDITRSAGGSLVDKSEQEVLAAMRTLAVREENTMVARVSLHGMTQDRDETVRSFGARLRGQASVCKFTLQCTGCEQNVDYTEAIVRDVLTRGLSDPDIQLDLLGDKNQDMTLEQVFKFVETKEAGKRSASRFLDSHGAEAASSSYRRKRNANVAKDTKKYDNNKVDLCGYCGKKGHGKSAPPKIRQKECPAYGHTCKNCERDNHYESVCRSNTSKPKVKQNEESESAVFDSLCAATVSPLGKRNIQLDHHLYSQMYNTWIKRPSQPQPFINIVVKVVEDDYKQLGFQTKRDLIPVNMQMHAANNKGIVILGAVILRLSGKDQDKNELETRQIVYITDSSDKFFLSKEACITLGIISENFPTIGEITGSVTDTSALTNDENRFTTQIDCNCPKRQTPPPIPVKLPFPPTEENVPKLQNFLLEHYKSSTFNTCEHQPLPLMEGPPLKLMIDPKATPVACHTPVPVPLHWQDDVKASLDQDVRLGVIEPVPVGEPVTWCHRMVICSKKNGKSRRTVDFQALNAHAIRETHHTQSPFHQARSVPRGKKKTVFDAWNGYHSVPIREEDRHLTTFITPWGRYRYKTAPQGYIASGDGYTRRFDEIVADVPHKTKCVDDTLLWSDDIEESFVQACHWLELCGKHGITLNPEKSTSRKIQLNIDPFDKSKPTCLATDWSKSGLGFWLFQKHCNCQKLLPFCCNEGWKITLVGSRFTHGAESRYAPVEGEALAVVDALDKARYFVLGCEELIIAVDHKPLLKIFGDRSLDQISNTRLRNLKEKTLRYKFKMMHVPGAKHRAADAVSRNPTGNNSEELKLIDDIALITEDSNQFDYLSFQTIQHNFLSSIMKDDCCDACSDEELQLAPASSINTLQSITWNMVRVATNSDDDIVKLVEIIENGMPEFRHEMPTELREFFQFREDLYTVDGVVMYKDRIVIPPALRTNVLTILHSAHQGVTSMMSRAESSVFWPGITPAITTLRNECYQCNRMAPSQPCAPPTPPVYPDYPFQYGGPEFTASTTRQFLKVWGVHHRLSSVAFPHSNCRAEVGVKTVKRLITDNTGPNGELETDSLQRAILQYRNTPDRETRLSPAMCVFGRPIRDFIPILPGRYKPHDTWRDTLSKREEALRHRHMKVAEKLSEHTKQLPPLTIGDHVRIQNQIGANPLKWDKTGQVIEVRQFDQYVIRVDGSGRVTLRNRKFIRKYEPVNKYPERISIDTDLKLIAKQIKPALHESSPKGKTKLSSAPCAEKNVLTEDLSTSPDEQNYEDRDSCQNESHPTDIALNHSQLPNVPTATEGLKTPISQSTPLDLTQTNSSPPKEASTPIRHSSRQRKEPLWLQDYEH</sequence>
<evidence type="ECO:0000313" key="12">
    <source>
        <dbReference type="Proteomes" id="UP000683360"/>
    </source>
</evidence>
<dbReference type="CDD" id="cd01647">
    <property type="entry name" value="RT_LTR"/>
    <property type="match status" value="1"/>
</dbReference>
<dbReference type="Gene3D" id="3.10.10.10">
    <property type="entry name" value="HIV Type 1 Reverse Transcriptase, subunit A, domain 1"/>
    <property type="match status" value="1"/>
</dbReference>
<feature type="compositionally biased region" description="Polar residues" evidence="7">
    <location>
        <begin position="1373"/>
        <end position="1382"/>
    </location>
</feature>
<dbReference type="InterPro" id="IPR043502">
    <property type="entry name" value="DNA/RNA_pol_sf"/>
</dbReference>
<dbReference type="InterPro" id="IPR043128">
    <property type="entry name" value="Rev_trsase/Diguanyl_cyclase"/>
</dbReference>
<keyword evidence="12" id="KW-1185">Reference proteome</keyword>
<dbReference type="GO" id="GO:0016787">
    <property type="term" value="F:hydrolase activity"/>
    <property type="evidence" value="ECO:0007669"/>
    <property type="project" value="UniProtKB-KW"/>
</dbReference>